<evidence type="ECO:0000313" key="3">
    <source>
        <dbReference type="EMBL" id="PAU80992.1"/>
    </source>
</evidence>
<dbReference type="PANTHER" id="PTHR42736:SF1">
    <property type="entry name" value="PROTEIN-GLUTAMINE GAMMA-GLUTAMYLTRANSFERASE"/>
    <property type="match status" value="1"/>
</dbReference>
<gene>
    <name evidence="3" type="ORF">CK501_05360</name>
</gene>
<feature type="transmembrane region" description="Helical" evidence="1">
    <location>
        <begin position="100"/>
        <end position="117"/>
    </location>
</feature>
<keyword evidence="4" id="KW-1185">Reference proteome</keyword>
<feature type="transmembrane region" description="Helical" evidence="1">
    <location>
        <begin position="158"/>
        <end position="175"/>
    </location>
</feature>
<organism evidence="3 4">
    <name type="scientific">Halovibrio salipaludis</name>
    <dbReference type="NCBI Taxonomy" id="2032626"/>
    <lineage>
        <taxon>Bacteria</taxon>
        <taxon>Pseudomonadati</taxon>
        <taxon>Pseudomonadota</taxon>
        <taxon>Gammaproteobacteria</taxon>
        <taxon>Oceanospirillales</taxon>
        <taxon>Halomonadaceae</taxon>
        <taxon>Halovibrio</taxon>
    </lineage>
</organism>
<dbReference type="InterPro" id="IPR021878">
    <property type="entry name" value="TgpA_N"/>
</dbReference>
<dbReference type="InterPro" id="IPR052901">
    <property type="entry name" value="Bact_TGase-like"/>
</dbReference>
<reference evidence="3 4" key="1">
    <citation type="submission" date="2017-08" db="EMBL/GenBank/DDBJ databases">
        <title>Halovibrio sewagensis sp. nov., isolated from wastewater of high salinity.</title>
        <authorList>
            <person name="Dong X."/>
            <person name="Zhang G."/>
        </authorList>
    </citation>
    <scope>NUCLEOTIDE SEQUENCE [LARGE SCALE GENOMIC DNA]</scope>
    <source>
        <strain evidence="3 4">YL5-2</strain>
    </source>
</reference>
<dbReference type="OrthoDB" id="9804872at2"/>
<feature type="transmembrane region" description="Helical" evidence="1">
    <location>
        <begin position="123"/>
        <end position="146"/>
    </location>
</feature>
<dbReference type="PANTHER" id="PTHR42736">
    <property type="entry name" value="PROTEIN-GLUTAMINE GAMMA-GLUTAMYLTRANSFERASE"/>
    <property type="match status" value="1"/>
</dbReference>
<dbReference type="Pfam" id="PF13559">
    <property type="entry name" value="DUF4129"/>
    <property type="match status" value="1"/>
</dbReference>
<dbReference type="InterPro" id="IPR025403">
    <property type="entry name" value="TgpA-like_C"/>
</dbReference>
<dbReference type="Pfam" id="PF11992">
    <property type="entry name" value="TgpA_N"/>
    <property type="match status" value="1"/>
</dbReference>
<feature type="transmembrane region" description="Helical" evidence="1">
    <location>
        <begin position="24"/>
        <end position="41"/>
    </location>
</feature>
<proteinExistence type="predicted"/>
<sequence>MNRHHLDPWVAAFGLILLAQVQRLPLWLSLGACVMVVSGWLLQRYRKRGVRPLWLGVLAVISAATFWVYYRGQFTVDTAASFLVLTVALKWLELGRRRDLFILFFIQCYLAVVTLLFHQSMLWTGGLLVSLFLLFTGLQMALGGRVQGMGAEAMKRSALVFVKMLPVVVVLFIFFPRIGPLWSVPLVSEQGTTGLSDTMEPGAITSLAQNDDPAFRVTFGGDTPDPGQRYWQALVLDRFDGRRWDRRSLNDGEGISRVPEDASAGELADDEYEVMLEPHGRRWGFALADSVPASASVSLNRNGMVRFERSVDTRRRYRMRYEQPTEARRLSEAERRFYTRLPGGTNERTRAWVAQQRREVDGRQALIRHLMEHFNQKPFHYTLQPEALGNADTVDALMFETREGFCEHYASALAFMLRSADIPARIVTGYLGGEAGVDNEYLIVRQYDAHAWVQAWLPGRGWVRLDPTAMIAPGRIENGLREAMQDEGGFLSDDPFSMNRYADVGWVNWMRLRLDAANYYWQRWVVGYAGQTQLSLLGQLPGDINRRMLGVITASLVALLILAGVGISLLRARRRHFRDPWYRLYDQWCRWLERQGTGAGRSETLTVQVSAAERRFPALAPDIRALGVLLERAFYDPGQTDPQALARARRLMNAIRKRKSDGRSGNTATAE</sequence>
<comment type="caution">
    <text evidence="3">The sequence shown here is derived from an EMBL/GenBank/DDBJ whole genome shotgun (WGS) entry which is preliminary data.</text>
</comment>
<dbReference type="Gene3D" id="3.10.620.30">
    <property type="match status" value="1"/>
</dbReference>
<evidence type="ECO:0000259" key="2">
    <source>
        <dbReference type="SMART" id="SM00460"/>
    </source>
</evidence>
<evidence type="ECO:0000313" key="4">
    <source>
        <dbReference type="Proteomes" id="UP000218896"/>
    </source>
</evidence>
<feature type="transmembrane region" description="Helical" evidence="1">
    <location>
        <begin position="548"/>
        <end position="570"/>
    </location>
</feature>
<evidence type="ECO:0000256" key="1">
    <source>
        <dbReference type="SAM" id="Phobius"/>
    </source>
</evidence>
<keyword evidence="1" id="KW-0812">Transmembrane</keyword>
<accession>A0A2A2F8Q2</accession>
<dbReference type="RefSeq" id="WP_095616719.1">
    <property type="nucleotide sequence ID" value="NZ_NSKD01000002.1"/>
</dbReference>
<dbReference type="SMART" id="SM00460">
    <property type="entry name" value="TGc"/>
    <property type="match status" value="1"/>
</dbReference>
<dbReference type="Pfam" id="PF01841">
    <property type="entry name" value="Transglut_core"/>
    <property type="match status" value="1"/>
</dbReference>
<dbReference type="EMBL" id="NSKD01000002">
    <property type="protein sequence ID" value="PAU80992.1"/>
    <property type="molecule type" value="Genomic_DNA"/>
</dbReference>
<name>A0A2A2F8Q2_9GAMM</name>
<keyword evidence="1" id="KW-1133">Transmembrane helix</keyword>
<dbReference type="InterPro" id="IPR002931">
    <property type="entry name" value="Transglutaminase-like"/>
</dbReference>
<feature type="transmembrane region" description="Helical" evidence="1">
    <location>
        <begin position="53"/>
        <end position="70"/>
    </location>
</feature>
<dbReference type="AlphaFoldDB" id="A0A2A2F8Q2"/>
<feature type="transmembrane region" description="Helical" evidence="1">
    <location>
        <begin position="76"/>
        <end position="93"/>
    </location>
</feature>
<dbReference type="SUPFAM" id="SSF54001">
    <property type="entry name" value="Cysteine proteinases"/>
    <property type="match status" value="1"/>
</dbReference>
<feature type="domain" description="Transglutaminase-like" evidence="2">
    <location>
        <begin position="398"/>
        <end position="469"/>
    </location>
</feature>
<dbReference type="Proteomes" id="UP000218896">
    <property type="component" value="Unassembled WGS sequence"/>
</dbReference>
<keyword evidence="1" id="KW-0472">Membrane</keyword>
<dbReference type="InterPro" id="IPR038765">
    <property type="entry name" value="Papain-like_cys_pep_sf"/>
</dbReference>
<protein>
    <submittedName>
        <fullName evidence="3">Transglutaminase</fullName>
    </submittedName>
</protein>